<proteinExistence type="predicted"/>
<comment type="caution">
    <text evidence="2">The sequence shown here is derived from an EMBL/GenBank/DDBJ whole genome shotgun (WGS) entry which is preliminary data.</text>
</comment>
<dbReference type="InterPro" id="IPR000073">
    <property type="entry name" value="AB_hydrolase_1"/>
</dbReference>
<dbReference type="EMBL" id="BARV01002596">
    <property type="protein sequence ID" value="GAH93939.1"/>
    <property type="molecule type" value="Genomic_DNA"/>
</dbReference>
<sequence length="93" mass="10234">MKLLFIPGSGSPKEAWVYQTEYFADSEAIALPGHPDGEPCSSVDEYVEWLRAYIHQQRYQDVVLVGLSLGGAIAQLYGLKYGDEVKALVLIGT</sequence>
<evidence type="ECO:0000259" key="1">
    <source>
        <dbReference type="Pfam" id="PF12697"/>
    </source>
</evidence>
<organism evidence="2">
    <name type="scientific">marine sediment metagenome</name>
    <dbReference type="NCBI Taxonomy" id="412755"/>
    <lineage>
        <taxon>unclassified sequences</taxon>
        <taxon>metagenomes</taxon>
        <taxon>ecological metagenomes</taxon>
    </lineage>
</organism>
<dbReference type="AlphaFoldDB" id="X1KUV1"/>
<name>X1KUV1_9ZZZZ</name>
<protein>
    <recommendedName>
        <fullName evidence="1">AB hydrolase-1 domain-containing protein</fullName>
    </recommendedName>
</protein>
<reference evidence="2" key="1">
    <citation type="journal article" date="2014" name="Front. Microbiol.">
        <title>High frequency of phylogenetically diverse reductive dehalogenase-homologous genes in deep subseafloor sedimentary metagenomes.</title>
        <authorList>
            <person name="Kawai M."/>
            <person name="Futagami T."/>
            <person name="Toyoda A."/>
            <person name="Takaki Y."/>
            <person name="Nishi S."/>
            <person name="Hori S."/>
            <person name="Arai W."/>
            <person name="Tsubouchi T."/>
            <person name="Morono Y."/>
            <person name="Uchiyama I."/>
            <person name="Ito T."/>
            <person name="Fujiyama A."/>
            <person name="Inagaki F."/>
            <person name="Takami H."/>
        </authorList>
    </citation>
    <scope>NUCLEOTIDE SEQUENCE</scope>
    <source>
        <strain evidence="2">Expedition CK06-06</strain>
    </source>
</reference>
<dbReference type="Pfam" id="PF12697">
    <property type="entry name" value="Abhydrolase_6"/>
    <property type="match status" value="1"/>
</dbReference>
<dbReference type="InterPro" id="IPR029058">
    <property type="entry name" value="AB_hydrolase_fold"/>
</dbReference>
<accession>X1KUV1</accession>
<feature type="non-terminal residue" evidence="2">
    <location>
        <position position="93"/>
    </location>
</feature>
<gene>
    <name evidence="2" type="ORF">S06H3_06633</name>
</gene>
<dbReference type="SUPFAM" id="SSF53474">
    <property type="entry name" value="alpha/beta-Hydrolases"/>
    <property type="match status" value="1"/>
</dbReference>
<feature type="domain" description="AB hydrolase-1" evidence="1">
    <location>
        <begin position="3"/>
        <end position="91"/>
    </location>
</feature>
<dbReference type="Gene3D" id="3.40.50.1820">
    <property type="entry name" value="alpha/beta hydrolase"/>
    <property type="match status" value="1"/>
</dbReference>
<evidence type="ECO:0000313" key="2">
    <source>
        <dbReference type="EMBL" id="GAH93939.1"/>
    </source>
</evidence>